<reference evidence="1" key="1">
    <citation type="submission" date="2018-08" db="EMBL/GenBank/DDBJ databases">
        <title>Identification of Burkholderia cepacia strains that express a Burkholderia pseudomallei-like capsular polysaccharide.</title>
        <authorList>
            <person name="Burtnick M.N."/>
            <person name="Vongsouvath M."/>
            <person name="Newton P."/>
            <person name="Wuthiekanun V."/>
            <person name="Limmathurotsakul D."/>
            <person name="Brett P.J."/>
            <person name="Chantratita N."/>
            <person name="Dance D.A."/>
        </authorList>
    </citation>
    <scope>NUCLEOTIDE SEQUENCE</scope>
    <source>
        <strain evidence="1">SBXCC001</strain>
    </source>
</reference>
<evidence type="ECO:0000313" key="1">
    <source>
        <dbReference type="EMBL" id="MDW9253905.1"/>
    </source>
</evidence>
<proteinExistence type="predicted"/>
<accession>A0AAW9CT87</accession>
<gene>
    <name evidence="1" type="ORF">C7S16_0684</name>
</gene>
<protein>
    <submittedName>
        <fullName evidence="1">Integrase, catalytic region</fullName>
    </submittedName>
</protein>
<evidence type="ECO:0000313" key="2">
    <source>
        <dbReference type="Proteomes" id="UP001272137"/>
    </source>
</evidence>
<sequence>MDEELARRARTIIRDRYTDLGATLAGEKLSECHGIQLVKETVRRLMADAGL</sequence>
<dbReference type="Proteomes" id="UP001272137">
    <property type="component" value="Unassembled WGS sequence"/>
</dbReference>
<name>A0AAW9CT87_BURTH</name>
<dbReference type="AlphaFoldDB" id="A0AAW9CT87"/>
<organism evidence="1 2">
    <name type="scientific">Burkholderia thailandensis</name>
    <dbReference type="NCBI Taxonomy" id="57975"/>
    <lineage>
        <taxon>Bacteria</taxon>
        <taxon>Pseudomonadati</taxon>
        <taxon>Pseudomonadota</taxon>
        <taxon>Betaproteobacteria</taxon>
        <taxon>Burkholderiales</taxon>
        <taxon>Burkholderiaceae</taxon>
        <taxon>Burkholderia</taxon>
        <taxon>pseudomallei group</taxon>
    </lineage>
</organism>
<dbReference type="EMBL" id="QXCT01000002">
    <property type="protein sequence ID" value="MDW9253905.1"/>
    <property type="molecule type" value="Genomic_DNA"/>
</dbReference>
<comment type="caution">
    <text evidence="1">The sequence shown here is derived from an EMBL/GenBank/DDBJ whole genome shotgun (WGS) entry which is preliminary data.</text>
</comment>